<accession>A0A1G7FJQ5</accession>
<keyword evidence="2" id="KW-1185">Reference proteome</keyword>
<dbReference type="Pfam" id="PF02585">
    <property type="entry name" value="PIG-L"/>
    <property type="match status" value="1"/>
</dbReference>
<dbReference type="SUPFAM" id="SSF102588">
    <property type="entry name" value="LmbE-like"/>
    <property type="match status" value="1"/>
</dbReference>
<dbReference type="OrthoDB" id="9790023at2"/>
<dbReference type="STRING" id="641691.SAMN05421636_107156"/>
<sequence>MLQLFNKILVIAAHPDDEILGVGGTIPQLVKMGKQVDVLIFTDGSSTQYFDNDAILEDKFHEAKAANDILGSKVLPRADFPDMRLDTIAHVDKNIALGKIISGGEYDTVFVQDRTDINKDHNELFESTLVACRPYPGQKVRHLLSYYVNSSTEWGNLLKKEPFNPSVFIDISETIEDKLRAMAEYTTEIREYPHPRSIEALRNSAKYFGNLVGTEYAEPFFLVYSI</sequence>
<dbReference type="EMBL" id="FNAO01000007">
    <property type="protein sequence ID" value="SDE76143.1"/>
    <property type="molecule type" value="Genomic_DNA"/>
</dbReference>
<dbReference type="PANTHER" id="PTHR12993">
    <property type="entry name" value="N-ACETYLGLUCOSAMINYL-PHOSPHATIDYLINOSITOL DE-N-ACETYLASE-RELATED"/>
    <property type="match status" value="1"/>
</dbReference>
<dbReference type="AlphaFoldDB" id="A0A1G7FJQ5"/>
<evidence type="ECO:0000313" key="2">
    <source>
        <dbReference type="Proteomes" id="UP000199109"/>
    </source>
</evidence>
<proteinExistence type="predicted"/>
<dbReference type="Gene3D" id="3.40.50.10320">
    <property type="entry name" value="LmbE-like"/>
    <property type="match status" value="1"/>
</dbReference>
<dbReference type="InterPro" id="IPR003737">
    <property type="entry name" value="GlcNAc_PI_deacetylase-related"/>
</dbReference>
<evidence type="ECO:0000313" key="1">
    <source>
        <dbReference type="EMBL" id="SDE76143.1"/>
    </source>
</evidence>
<dbReference type="RefSeq" id="WP_091870399.1">
    <property type="nucleotide sequence ID" value="NZ_FNAO01000007.1"/>
</dbReference>
<protein>
    <submittedName>
        <fullName evidence="1">N-acetylglucosaminyl deacetylase, LmbE family</fullName>
    </submittedName>
</protein>
<dbReference type="GO" id="GO:0016811">
    <property type="term" value="F:hydrolase activity, acting on carbon-nitrogen (but not peptide) bonds, in linear amides"/>
    <property type="evidence" value="ECO:0007669"/>
    <property type="project" value="TreeGrafter"/>
</dbReference>
<gene>
    <name evidence="1" type="ORF">SAMN05421636_107156</name>
</gene>
<dbReference type="InterPro" id="IPR024078">
    <property type="entry name" value="LmbE-like_dom_sf"/>
</dbReference>
<organism evidence="1 2">
    <name type="scientific">Pricia antarctica</name>
    <dbReference type="NCBI Taxonomy" id="641691"/>
    <lineage>
        <taxon>Bacteria</taxon>
        <taxon>Pseudomonadati</taxon>
        <taxon>Bacteroidota</taxon>
        <taxon>Flavobacteriia</taxon>
        <taxon>Flavobacteriales</taxon>
        <taxon>Flavobacteriaceae</taxon>
        <taxon>Pricia</taxon>
    </lineage>
</organism>
<dbReference type="Proteomes" id="UP000199109">
    <property type="component" value="Unassembled WGS sequence"/>
</dbReference>
<dbReference type="PANTHER" id="PTHR12993:SF11">
    <property type="entry name" value="N-ACETYLGLUCOSAMINYL-PHOSPHATIDYLINOSITOL DE-N-ACETYLASE"/>
    <property type="match status" value="1"/>
</dbReference>
<name>A0A1G7FJQ5_9FLAO</name>
<reference evidence="1 2" key="1">
    <citation type="submission" date="2016-10" db="EMBL/GenBank/DDBJ databases">
        <authorList>
            <person name="de Groot N.N."/>
        </authorList>
    </citation>
    <scope>NUCLEOTIDE SEQUENCE [LARGE SCALE GENOMIC DNA]</scope>
    <source>
        <strain evidence="1 2">DSM 23421</strain>
    </source>
</reference>